<evidence type="ECO:0000313" key="3">
    <source>
        <dbReference type="Proteomes" id="UP000003835"/>
    </source>
</evidence>
<dbReference type="AlphaFoldDB" id="B4VMK7"/>
<sequence>MNKGGFWKKVMGFWVKFASKPAHTNETCPNSNLKGDNKTDRIFNRDRTPNM</sequence>
<evidence type="ECO:0000313" key="2">
    <source>
        <dbReference type="EMBL" id="EDX76662.1"/>
    </source>
</evidence>
<reference evidence="2 3" key="1">
    <citation type="submission" date="2008-07" db="EMBL/GenBank/DDBJ databases">
        <authorList>
            <person name="Tandeau de Marsac N."/>
            <person name="Ferriera S."/>
            <person name="Johnson J."/>
            <person name="Kravitz S."/>
            <person name="Beeson K."/>
            <person name="Sutton G."/>
            <person name="Rogers Y.-H."/>
            <person name="Friedman R."/>
            <person name="Frazier M."/>
            <person name="Venter J.C."/>
        </authorList>
    </citation>
    <scope>NUCLEOTIDE SEQUENCE [LARGE SCALE GENOMIC DNA]</scope>
    <source>
        <strain evidence="2 3">PCC 7420</strain>
    </source>
</reference>
<dbReference type="Proteomes" id="UP000003835">
    <property type="component" value="Unassembled WGS sequence"/>
</dbReference>
<accession>B4VMK7</accession>
<dbReference type="STRING" id="118168.MC7420_1665"/>
<evidence type="ECO:0000256" key="1">
    <source>
        <dbReference type="SAM" id="MobiDB-lite"/>
    </source>
</evidence>
<protein>
    <submittedName>
        <fullName evidence="2">Uncharacterized protein</fullName>
    </submittedName>
</protein>
<keyword evidence="3" id="KW-1185">Reference proteome</keyword>
<feature type="region of interest" description="Disordered" evidence="1">
    <location>
        <begin position="27"/>
        <end position="51"/>
    </location>
</feature>
<name>B4VMK7_9CYAN</name>
<organism evidence="2 3">
    <name type="scientific">Coleofasciculus chthonoplastes PCC 7420</name>
    <dbReference type="NCBI Taxonomy" id="118168"/>
    <lineage>
        <taxon>Bacteria</taxon>
        <taxon>Bacillati</taxon>
        <taxon>Cyanobacteriota</taxon>
        <taxon>Cyanophyceae</taxon>
        <taxon>Coleofasciculales</taxon>
        <taxon>Coleofasciculaceae</taxon>
        <taxon>Coleofasciculus</taxon>
    </lineage>
</organism>
<gene>
    <name evidence="2" type="ORF">MC7420_1665</name>
</gene>
<dbReference type="EMBL" id="DS989845">
    <property type="protein sequence ID" value="EDX76662.1"/>
    <property type="molecule type" value="Genomic_DNA"/>
</dbReference>
<feature type="compositionally biased region" description="Basic and acidic residues" evidence="1">
    <location>
        <begin position="35"/>
        <end position="51"/>
    </location>
</feature>
<dbReference type="HOGENOM" id="CLU_3097676_0_0_3"/>
<proteinExistence type="predicted"/>
<dbReference type="RefSeq" id="WP_006099620.1">
    <property type="nucleotide sequence ID" value="NZ_DS989845.1"/>
</dbReference>